<dbReference type="InterPro" id="IPR036365">
    <property type="entry name" value="PGBD-like_sf"/>
</dbReference>
<accession>A0A1H8W6E4</accession>
<dbReference type="AlphaFoldDB" id="A0A1H8W6E4"/>
<dbReference type="Gene3D" id="1.10.101.10">
    <property type="entry name" value="PGBD-like superfamily/PGBD"/>
    <property type="match status" value="1"/>
</dbReference>
<dbReference type="OrthoDB" id="7444491at2"/>
<dbReference type="Proteomes" id="UP000198893">
    <property type="component" value="Unassembled WGS sequence"/>
</dbReference>
<dbReference type="RefSeq" id="WP_093120676.1">
    <property type="nucleotide sequence ID" value="NZ_FODS01000045.1"/>
</dbReference>
<feature type="compositionally biased region" description="Polar residues" evidence="1">
    <location>
        <begin position="523"/>
        <end position="533"/>
    </location>
</feature>
<feature type="region of interest" description="Disordered" evidence="1">
    <location>
        <begin position="511"/>
        <end position="533"/>
    </location>
</feature>
<proteinExistence type="predicted"/>
<feature type="domain" description="Peptidoglycan binding-like" evidence="3">
    <location>
        <begin position="69"/>
        <end position="111"/>
    </location>
</feature>
<evidence type="ECO:0000313" key="4">
    <source>
        <dbReference type="EMBL" id="SEP22987.1"/>
    </source>
</evidence>
<feature type="signal peptide" evidence="2">
    <location>
        <begin position="1"/>
        <end position="25"/>
    </location>
</feature>
<dbReference type="InterPro" id="IPR002477">
    <property type="entry name" value="Peptidoglycan-bd-like"/>
</dbReference>
<dbReference type="SUPFAM" id="SSF47090">
    <property type="entry name" value="PGBD-like"/>
    <property type="match status" value="1"/>
</dbReference>
<dbReference type="STRING" id="569882.SAMN04490248_1453"/>
<sequence>MFSKSLKSVFLAAFVTTSATGAAQADNLGAAIVGGVIGGVIMNEANKNRRTRTRTVVVQPSATRAYHRETQSSLNYFGFNAGTPDGIPGSRTRSAISRYQAFMGWPATGRLSDYQRDFIVSSHNRAQIGGPEVVKAMQSDPQGVRSLLQKWHGDSSGIRTRTTTYNGMPEPVSAAVDEIADSSDPSAEQLLQRSGFVQLADLNGDGKTDYILDTSVTGSQFWCGEQSCSVLVFASSPDGYKRNDFLTHEAKPAVFSCHQGSCRMNENATMEASAEPQAQQPQTQTASAEAGQQEPVKIQPFALSGKDKPAPSLASHCSKVSLLTNSNGGFVTKATLNDPDFALSEQFCLTRTYAIGTGEDMVTKVQGVSAAQVDAQCDAFGPALAPYVARLGDESAAQMTAQVQKFALQSDMSLSQLSDTAKICLFSGYRRDDMDVALGSALLLVGTGDKPYAELVGHHLSQGFGATTNADLAQDWYMIAVGALDRGAEPVFAPGQPERAALLRAAATRLGGDTSADVKPEPASSTLPSFSLE</sequence>
<gene>
    <name evidence="4" type="ORF">SAMN04490248_1453</name>
</gene>
<evidence type="ECO:0000256" key="1">
    <source>
        <dbReference type="SAM" id="MobiDB-lite"/>
    </source>
</evidence>
<dbReference type="Pfam" id="PF01471">
    <property type="entry name" value="PG_binding_1"/>
    <property type="match status" value="1"/>
</dbReference>
<protein>
    <submittedName>
        <fullName evidence="4">Putative peptidoglycan binding domain-containing protein</fullName>
    </submittedName>
</protein>
<feature type="compositionally biased region" description="Low complexity" evidence="1">
    <location>
        <begin position="272"/>
        <end position="290"/>
    </location>
</feature>
<organism evidence="4 5">
    <name type="scientific">Salinihabitans flavidus</name>
    <dbReference type="NCBI Taxonomy" id="569882"/>
    <lineage>
        <taxon>Bacteria</taxon>
        <taxon>Pseudomonadati</taxon>
        <taxon>Pseudomonadota</taxon>
        <taxon>Alphaproteobacteria</taxon>
        <taxon>Rhodobacterales</taxon>
        <taxon>Roseobacteraceae</taxon>
        <taxon>Salinihabitans</taxon>
    </lineage>
</organism>
<evidence type="ECO:0000256" key="2">
    <source>
        <dbReference type="SAM" id="SignalP"/>
    </source>
</evidence>
<feature type="chain" id="PRO_5011726448" evidence="2">
    <location>
        <begin position="26"/>
        <end position="533"/>
    </location>
</feature>
<evidence type="ECO:0000313" key="5">
    <source>
        <dbReference type="Proteomes" id="UP000198893"/>
    </source>
</evidence>
<evidence type="ECO:0000259" key="3">
    <source>
        <dbReference type="Pfam" id="PF01471"/>
    </source>
</evidence>
<dbReference type="EMBL" id="FODS01000045">
    <property type="protein sequence ID" value="SEP22987.1"/>
    <property type="molecule type" value="Genomic_DNA"/>
</dbReference>
<keyword evidence="5" id="KW-1185">Reference proteome</keyword>
<feature type="region of interest" description="Disordered" evidence="1">
    <location>
        <begin position="268"/>
        <end position="294"/>
    </location>
</feature>
<dbReference type="InterPro" id="IPR036366">
    <property type="entry name" value="PGBDSf"/>
</dbReference>
<reference evidence="4 5" key="1">
    <citation type="submission" date="2016-10" db="EMBL/GenBank/DDBJ databases">
        <authorList>
            <person name="de Groot N.N."/>
        </authorList>
    </citation>
    <scope>NUCLEOTIDE SEQUENCE [LARGE SCALE GENOMIC DNA]</scope>
    <source>
        <strain evidence="4 5">DSM 27842</strain>
    </source>
</reference>
<name>A0A1H8W6E4_9RHOB</name>
<keyword evidence="2" id="KW-0732">Signal</keyword>